<dbReference type="EMBL" id="CP025764">
    <property type="protein sequence ID" value="KGB79535.1"/>
    <property type="molecule type" value="Genomic_DNA"/>
</dbReference>
<reference evidence="5 6" key="1">
    <citation type="journal article" date="2011" name="MBio">
        <title>Genome variation in Cryptococcus gattii, an emerging pathogen of immunocompetent hosts.</title>
        <authorList>
            <person name="D'Souza C.A."/>
            <person name="Kronstad J.W."/>
            <person name="Taylor G."/>
            <person name="Warren R."/>
            <person name="Yuen M."/>
            <person name="Hu G."/>
            <person name="Jung W.H."/>
            <person name="Sham A."/>
            <person name="Kidd S.E."/>
            <person name="Tangen K."/>
            <person name="Lee N."/>
            <person name="Zeilmaker T."/>
            <person name="Sawkins J."/>
            <person name="McVicker G."/>
            <person name="Shah S."/>
            <person name="Gnerre S."/>
            <person name="Griggs A."/>
            <person name="Zeng Q."/>
            <person name="Bartlett K."/>
            <person name="Li W."/>
            <person name="Wang X."/>
            <person name="Heitman J."/>
            <person name="Stajich J.E."/>
            <person name="Fraser J.A."/>
            <person name="Meyer W."/>
            <person name="Carter D."/>
            <person name="Schein J."/>
            <person name="Krzywinski M."/>
            <person name="Kwon-Chung K.J."/>
            <person name="Varma A."/>
            <person name="Wang J."/>
            <person name="Brunham R."/>
            <person name="Fyfe M."/>
            <person name="Ouellette B.F."/>
            <person name="Siddiqui A."/>
            <person name="Marra M."/>
            <person name="Jones S."/>
            <person name="Holt R."/>
            <person name="Birren B.W."/>
            <person name="Galagan J.E."/>
            <person name="Cuomo C.A."/>
        </authorList>
    </citation>
    <scope>NUCLEOTIDE SEQUENCE [LARGE SCALE GENOMIC DNA]</scope>
    <source>
        <strain evidence="5 6">R265</strain>
    </source>
</reference>
<dbReference type="Proteomes" id="UP000029445">
    <property type="component" value="Chromosome 6"/>
</dbReference>
<dbReference type="Pfam" id="PF03985">
    <property type="entry name" value="Paf1"/>
    <property type="match status" value="1"/>
</dbReference>
<dbReference type="VEuPathDB" id="FungiDB:CNBG_5373"/>
<evidence type="ECO:0000256" key="3">
    <source>
        <dbReference type="ARBA" id="ARBA00023242"/>
    </source>
</evidence>
<evidence type="ECO:0000313" key="5">
    <source>
        <dbReference type="EMBL" id="KGB79535.1"/>
    </source>
</evidence>
<protein>
    <submittedName>
        <fullName evidence="5">RNA polymerase II-associated factor 1</fullName>
    </submittedName>
</protein>
<feature type="compositionally biased region" description="Basic and acidic residues" evidence="4">
    <location>
        <begin position="430"/>
        <end position="440"/>
    </location>
</feature>
<organism evidence="5 6">
    <name type="scientific">Cryptococcus deuterogattii (strain R265)</name>
    <name type="common">Cryptococcus gattii VGII (strain R265)</name>
    <dbReference type="NCBI Taxonomy" id="294750"/>
    <lineage>
        <taxon>Eukaryota</taxon>
        <taxon>Fungi</taxon>
        <taxon>Dikarya</taxon>
        <taxon>Basidiomycota</taxon>
        <taxon>Agaricomycotina</taxon>
        <taxon>Tremellomycetes</taxon>
        <taxon>Tremellales</taxon>
        <taxon>Cryptococcaceae</taxon>
        <taxon>Cryptococcus</taxon>
        <taxon>Cryptococcus gattii species complex</taxon>
    </lineage>
</organism>
<dbReference type="GeneID" id="88181525"/>
<evidence type="ECO:0000313" key="6">
    <source>
        <dbReference type="Proteomes" id="UP000029445"/>
    </source>
</evidence>
<accession>A0A095CGP9</accession>
<dbReference type="GO" id="GO:0006368">
    <property type="term" value="P:transcription elongation by RNA polymerase II"/>
    <property type="evidence" value="ECO:0007669"/>
    <property type="project" value="InterPro"/>
</dbReference>
<gene>
    <name evidence="5" type="ORF">CNBG_5373</name>
</gene>
<dbReference type="RefSeq" id="XP_062885205.1">
    <property type="nucleotide sequence ID" value="XM_063029250.1"/>
</dbReference>
<sequence length="440" mass="49840">MSKKSDLLVRVRYLNPLPNPPFPPKLLNVNTNISRLGEPSYLDQLAATTPLPMLVDSEMGMPLDLNVYDGAWDGKDQSLNPIPDSDRVHHPVDLTLLAPFNPPSASNNDLKSAPSSNEVSWMRNSSYLTRRNNVKRKDAAENREEVAVDASEAAQLLMIEKTFLDVTSQELNQLEHPNPKKRHLKVVESYDVLPDDEAWPNNYILLRFPERPSAATAVNPAAGASSPRLSKSILRPIVQDDQQMMEFYLPQEEDLSKLDEAYGRAVDEEPLEKIMRLNAENPNDPEIDHIFPNVYYDRIRTYEVVSTLAPKKEILVSFQEAEESDNEPAAKKRKGVYYKEINFRTLLRKTRTKPHDEVDGQSDRWDKSRVGFRLPSQADIDHRDEAKGQVADPTWANEELRRIHGGDNMAEGQGEAIDDEEVEVDEGAIEAERRAHDGSE</sequence>
<dbReference type="GO" id="GO:0003682">
    <property type="term" value="F:chromatin binding"/>
    <property type="evidence" value="ECO:0007669"/>
    <property type="project" value="TreeGrafter"/>
</dbReference>
<dbReference type="GO" id="GO:0000993">
    <property type="term" value="F:RNA polymerase II complex binding"/>
    <property type="evidence" value="ECO:0007669"/>
    <property type="project" value="TreeGrafter"/>
</dbReference>
<dbReference type="STRING" id="294750.A0A095CGP9"/>
<dbReference type="OMA" id="LVCRIKY"/>
<evidence type="ECO:0000256" key="1">
    <source>
        <dbReference type="ARBA" id="ARBA00004123"/>
    </source>
</evidence>
<keyword evidence="3" id="KW-0539">Nucleus</keyword>
<keyword evidence="6" id="KW-1185">Reference proteome</keyword>
<feature type="region of interest" description="Disordered" evidence="4">
    <location>
        <begin position="403"/>
        <end position="440"/>
    </location>
</feature>
<comment type="subcellular location">
    <subcellularLocation>
        <location evidence="1">Nucleus</location>
    </subcellularLocation>
</comment>
<name>A0A095CGP9_CRYD2</name>
<dbReference type="PANTHER" id="PTHR23188:SF12">
    <property type="entry name" value="RNA POLYMERASE II-ASSOCIATED FACTOR 1 HOMOLOG"/>
    <property type="match status" value="1"/>
</dbReference>
<feature type="compositionally biased region" description="Acidic residues" evidence="4">
    <location>
        <begin position="416"/>
        <end position="429"/>
    </location>
</feature>
<dbReference type="PANTHER" id="PTHR23188">
    <property type="entry name" value="RNA POLYMERASE II-ASSOCIATED FACTOR 1 HOMOLOG"/>
    <property type="match status" value="1"/>
</dbReference>
<evidence type="ECO:0000256" key="4">
    <source>
        <dbReference type="SAM" id="MobiDB-lite"/>
    </source>
</evidence>
<dbReference type="HOGENOM" id="CLU_021991_3_0_1"/>
<dbReference type="KEGG" id="cdeu:CNBG_5373"/>
<dbReference type="InterPro" id="IPR007133">
    <property type="entry name" value="RNA_pol_II-assoc_Paf1"/>
</dbReference>
<evidence type="ECO:0000256" key="2">
    <source>
        <dbReference type="ARBA" id="ARBA00007560"/>
    </source>
</evidence>
<proteinExistence type="inferred from homology"/>
<comment type="similarity">
    <text evidence="2">Belongs to the PAF1 family.</text>
</comment>
<dbReference type="AlphaFoldDB" id="A0A095CGP9"/>
<dbReference type="OrthoDB" id="10260285at2759"/>
<reference evidence="5 6" key="2">
    <citation type="journal article" date="2018" name="Proc. Natl. Acad. Sci.">
        <title>RNAi is a critical determinant of centromere evolution in closely related fungi.</title>
        <authorList>
            <person name="Yadav V."/>
            <person name="Sun S."/>
            <person name="Billmyre R.B."/>
            <person name="Thimmappa B.C."/>
            <person name="Shea T."/>
            <person name="Lintner R."/>
            <person name="Bakkeren G."/>
            <person name="Cuomo C.A."/>
            <person name="Heitman J."/>
            <person name="Sanyal K."/>
        </authorList>
    </citation>
    <scope>NUCLEOTIDE SEQUENCE [LARGE SCALE GENOMIC DNA]</scope>
    <source>
        <strain evidence="5 6">R265</strain>
    </source>
</reference>
<dbReference type="GO" id="GO:0016593">
    <property type="term" value="C:Cdc73/Paf1 complex"/>
    <property type="evidence" value="ECO:0007669"/>
    <property type="project" value="InterPro"/>
</dbReference>